<protein>
    <submittedName>
        <fullName evidence="8">Putative Cellobiose phosphorylase</fullName>
        <ecNumber evidence="8">2.4.1.20</ecNumber>
    </submittedName>
</protein>
<dbReference type="Pfam" id="PF06165">
    <property type="entry name" value="GH94_b-supersand"/>
    <property type="match status" value="2"/>
</dbReference>
<dbReference type="InterPro" id="IPR005194">
    <property type="entry name" value="Glyco_hydro_65_C"/>
</dbReference>
<dbReference type="SUPFAM" id="SSF48208">
    <property type="entry name" value="Six-hairpin glycosidases"/>
    <property type="match status" value="1"/>
</dbReference>
<dbReference type="GO" id="GO:0005975">
    <property type="term" value="P:carbohydrate metabolic process"/>
    <property type="evidence" value="ECO:0007669"/>
    <property type="project" value="InterPro"/>
</dbReference>
<dbReference type="Gene3D" id="2.70.98.40">
    <property type="entry name" value="Glycoside hydrolase, family 65, N-terminal domain"/>
    <property type="match status" value="2"/>
</dbReference>
<feature type="transmembrane region" description="Helical" evidence="3">
    <location>
        <begin position="831"/>
        <end position="848"/>
    </location>
</feature>
<feature type="transmembrane region" description="Helical" evidence="3">
    <location>
        <begin position="422"/>
        <end position="443"/>
    </location>
</feature>
<dbReference type="Gene3D" id="2.60.420.10">
    <property type="entry name" value="Maltose phosphorylase, domain 3"/>
    <property type="match status" value="1"/>
</dbReference>
<feature type="transmembrane region" description="Helical" evidence="3">
    <location>
        <begin position="455"/>
        <end position="481"/>
    </location>
</feature>
<evidence type="ECO:0000259" key="5">
    <source>
        <dbReference type="Pfam" id="PF06165"/>
    </source>
</evidence>
<dbReference type="InterPro" id="IPR008928">
    <property type="entry name" value="6-hairpin_glycosidase_sf"/>
</dbReference>
<dbReference type="PANTHER" id="PTHR37469:SF2">
    <property type="entry name" value="CELLOBIONIC ACID PHOSPHORYLASE"/>
    <property type="match status" value="1"/>
</dbReference>
<feature type="domain" description="Glycosyl hydrolase 94 supersandwich" evidence="5">
    <location>
        <begin position="1668"/>
        <end position="1951"/>
    </location>
</feature>
<name>E6QTG1_9ZZZZ</name>
<feature type="domain" description="Glycoamylase-like" evidence="6">
    <location>
        <begin position="1418"/>
        <end position="1617"/>
    </location>
</feature>
<dbReference type="CDD" id="cd11753">
    <property type="entry name" value="GH94N_ChvB_NdvB_2_like"/>
    <property type="match status" value="1"/>
</dbReference>
<keyword evidence="1 8" id="KW-0328">Glycosyltransferase</keyword>
<feature type="domain" description="Glycoside hydrolase family 65 C-terminal" evidence="4">
    <location>
        <begin position="2889"/>
        <end position="2941"/>
    </location>
</feature>
<feature type="transmembrane region" description="Helical" evidence="3">
    <location>
        <begin position="854"/>
        <end position="875"/>
    </location>
</feature>
<reference evidence="8" key="1">
    <citation type="submission" date="2009-10" db="EMBL/GenBank/DDBJ databases">
        <title>Diversity of trophic interactions inside an arsenic-rich microbial ecosystem.</title>
        <authorList>
            <person name="Bertin P.N."/>
            <person name="Heinrich-Salmeron A."/>
            <person name="Pelletier E."/>
            <person name="Goulhen-Chollet F."/>
            <person name="Arsene-Ploetze F."/>
            <person name="Gallien S."/>
            <person name="Calteau A."/>
            <person name="Vallenet D."/>
            <person name="Casiot C."/>
            <person name="Chane-Woon-Ming B."/>
            <person name="Giloteaux L."/>
            <person name="Barakat M."/>
            <person name="Bonnefoy V."/>
            <person name="Bruneel O."/>
            <person name="Chandler M."/>
            <person name="Cleiss J."/>
            <person name="Duran R."/>
            <person name="Elbaz-Poulichet F."/>
            <person name="Fonknechten N."/>
            <person name="Lauga B."/>
            <person name="Mornico D."/>
            <person name="Ortet P."/>
            <person name="Schaeffer C."/>
            <person name="Siguier P."/>
            <person name="Alexander Thil Smith A."/>
            <person name="Van Dorsselaer A."/>
            <person name="Weissenbach J."/>
            <person name="Medigue C."/>
            <person name="Le Paslier D."/>
        </authorList>
    </citation>
    <scope>NUCLEOTIDE SEQUENCE</scope>
</reference>
<comment type="caution">
    <text evidence="8">The sequence shown here is derived from an EMBL/GenBank/DDBJ whole genome shotgun (WGS) entry which is preliminary data.</text>
</comment>
<evidence type="ECO:0000256" key="2">
    <source>
        <dbReference type="ARBA" id="ARBA00022679"/>
    </source>
</evidence>
<evidence type="ECO:0000256" key="3">
    <source>
        <dbReference type="SAM" id="Phobius"/>
    </source>
</evidence>
<evidence type="ECO:0000259" key="6">
    <source>
        <dbReference type="Pfam" id="PF10091"/>
    </source>
</evidence>
<dbReference type="GO" id="GO:0047738">
    <property type="term" value="F:cellobiose phosphorylase activity"/>
    <property type="evidence" value="ECO:0007669"/>
    <property type="project" value="UniProtKB-EC"/>
</dbReference>
<dbReference type="Pfam" id="PF03633">
    <property type="entry name" value="Glyco_hydro_65C"/>
    <property type="match status" value="1"/>
</dbReference>
<dbReference type="SMART" id="SM01068">
    <property type="entry name" value="CBM_X"/>
    <property type="match status" value="2"/>
</dbReference>
<dbReference type="Pfam" id="PF17167">
    <property type="entry name" value="Glyco_hydro_94"/>
    <property type="match status" value="1"/>
</dbReference>
<dbReference type="InterPro" id="IPR010383">
    <property type="entry name" value="Glyco_hydrolase_94_b-supersand"/>
</dbReference>
<dbReference type="InterPro" id="IPR011013">
    <property type="entry name" value="Gal_mutarotase_sf_dom"/>
</dbReference>
<feature type="transmembrane region" description="Helical" evidence="3">
    <location>
        <begin position="950"/>
        <end position="972"/>
    </location>
</feature>
<dbReference type="GO" id="GO:0030246">
    <property type="term" value="F:carbohydrate binding"/>
    <property type="evidence" value="ECO:0007669"/>
    <property type="project" value="InterPro"/>
</dbReference>
<feature type="transmembrane region" description="Helical" evidence="3">
    <location>
        <begin position="978"/>
        <end position="999"/>
    </location>
</feature>
<proteinExistence type="predicted"/>
<dbReference type="InterPro" id="IPR012341">
    <property type="entry name" value="6hp_glycosidase-like_sf"/>
</dbReference>
<accession>E6QTG1</accession>
<dbReference type="InterPro" id="IPR037018">
    <property type="entry name" value="GH65_N"/>
</dbReference>
<organism evidence="8">
    <name type="scientific">mine drainage metagenome</name>
    <dbReference type="NCBI Taxonomy" id="410659"/>
    <lineage>
        <taxon>unclassified sequences</taxon>
        <taxon>metagenomes</taxon>
        <taxon>ecological metagenomes</taxon>
    </lineage>
</organism>
<sequence length="2978" mass="333288">MKINNLRFFRYLHQLKKPYRHNGTTFQHTFNEPPLRAELFSTDQMEQHGKRLAAAHTLSPKCPHDQLLTRLAHNETLLVSVCDRVTAAVKTNRQITPSSEWLIDNFYLIEEQIRTAKRHLPKGYSRELPILLNGPSAGLPRLYDIALEIITHGDGRVNPESLNRFVAAYQTVSVLKLGELWAIPIMLRLTLIENLRRVAICIDAGHTDRELAAVWAEKMIAAAEEDPKSLVLIIADMARTHPPMSTAFISEFTRRIQGQSLALALPLTWIEQVLDESGLTIEQLVQSENQQQAADQVSISNSINSLRSLSGTDWREFVETMSVVEQTLRKDPDGTYPAMDFSTRDRYRHVIEKIAKASLLSEADVALRAIQLAQTVQQGDDNRMAHVGFYLIDQGLPSLETLAHVPFSLKKTLAKIGSKHPLSLYLGVITVLMLCFSMGLLAITRAQGMPNQMQLPLGLLALLATGQLALALVNWLATLLINPHPLPRMDSSMGISVQSRTLVVVPTMLIDPQAIDDLVEALEVRFLANRDANLYFGLLTDFKDADKETLDEDDSLLQQAQTRIEALNTKYGTVGNHIFFLFHRPRRWNPQERLWMGYERKRGKLSDLNALLRGNAGDRFSRIAGNIKHLVKIKYVITLDSDTQLPRDVARQFVGVMAHPLNRARYNTALRRVDAGYGILQPAVSASLESTNRSHYTQLHGFDAGIDPYTRAISNVYQDVFGEGSFIGKGIYEVDIFEQALNGRFPENRILSHDLLEGCYARTGLLSDVHLYEDYPAHYSADVSRRHRWIRGDWQLLCWLLPRVRSLDNLWQKNPLSSLSRWKLFDNLRRSLVSTTLMLLLLLGWTLLAPSWLWTLSVLGILLVPPLIASVFELFHKPHEMLFSQHVIAIRDAGIQSLAQTAFTLACLPYEAYFSLDAILRTMVRMVFTHRQMLEWNPSGEAARNNRTDFIAYLHTMWVAPLIAVSTILYLLVFKPAALITALPVLLLWLGSPALAWWISQPVVRREAQLTAQQITFLRKLSRKTWAFFETFVSPEDNWLPPDNYQEFRGGGIAHRTSPTNMGLALLANLTAYDFGYIPAGQLIERTTNTLHTMGGLERHRGHFYNWYNTVSLKPLHPHYVSTVDSGNLAGHLLTLRPGLLSLADDAILSKQVFNGLRDTLEVLMEAAANTPLALLAQFQTEFNAACTSRTNSLAQAYLCLNGLTKRTLAFADNLDAILLSPEKNGAQKSMGAEKNTGTAGLDLQVDQSLKVTSTKVREGALRLPIMDSTPATHSETPSDNDASWWARALARQCRAALDELTFLAPWLLLPPAPGGLSNFLDINGIPTLRDLEKLEEKMLPTIEQRMGIAAEREWLLEFKRCLATAAKRATKRIAATEKLAGQANEFARMEYGFLYDKVLRLLTIGYNVDELRCDASYYDLLASEARLTNFIAIAQGQVPQESWFALGRILTNAGGEPILLSWSGSMFEYLMPLLVMPTFHNTLLDQTCKAAVERQIEYGRQRGVPWGMSESGYNLVDVHLNYQYRAFGVPGLGLKRGLADDLVIAPYASALALMVTPEAACLNLQQLSTKGLGGKFGLYEAIDYTPSRQWRRESSTVVRSYMAHHQGMSLLSLSYLLLDRPMQRRFESEPAFQATLLLLQERIPKATALFSHIAQLSDIRPASGAPEATVRIFNTPNTPIPEVQLLSNGRYHVMVTNAGGGYSRWKDLAVTRWREDATSDQWGMFCYLRDMDSGEVWSTAYQPTLKHPQHYEAIFSEGRAEFRRRDFDYETHTEIVVSPEDDIELRRVHLTNHALTRRTITVTSYAEVVLALPAADESHPAFSNLFVQTEVIQPRQAILCTRRPRSHSEQVPWMAHLMAAHGADIDEISYETDRMQFIGRGCTAADPQALSDAPTASKTLSGSQGAVLDPIVAIRFTITLDPQQTVTIDMVTGMGENREAVLALAEKYQDRQLADRVFELAWTHAQVVLRQINASNADAQLYGQLASSVVYANASLRADASTLIQNRRGQSGLWGYAISGDLPIVLLQIGDAANIELVRQLVQAHAYWRLKGLAVDLVIWNEDRAGYRQLLQDQITGLIAAGIEAHAIARPGGIFMRSTEQISNEDRILFQSVARVVISDSWGTLAEQLNRRRLKEVRTPHLKPTQTHRAESPANTPSLQRDLILRNGLGGFTPDGHEYVITTTAEHVTPAPWVNVLANPHFGTVISENGLAYTWSKNAHEFRLTPWHNDPVSDASGEAFYLRDEESGHFWSPTPLPSRGANDYVSRHGFGYSVFEHNEGGITSELWVYVALDMAVKFSVLKVRNISGRPRRLSATGYVEWVLGDLRPKSTMHVTTELDSGSGALFAHNPYNTEFADQVAFFDVDDAGRTFSCDRTEFIGRNGSLKNPAAMTRARLSGKTGAALDPCAAIQVSFDLTDGQEREIVFRLGQAGKRGTDDTSKLVRSLRGSATAYTALQAVWHYWNHTLGAVQVETPDASLNVLTNGWLIYQTLACRLWARSGYYQSGGAFGFRDQLQDVMALIHAEPQRVREHLLLCAAHQFVEGDVQHWWHPPSNRGVRTRCSDDYLWLPLAVCRYVHCTGDTGVLDESTHFLEGRAVNPEDDSYYDLPGQSTEMASLYQHCVRAIRHGLRFGERGLPLMGSGDWNDGMNLVGIHGKGESVWLGFFLYDVVTRFTGLARQMGDEPFAEMCRTEAEQLRQRIEQNAWDGGWYRRAYFDDGAPLGSVSNTECQIDSISQSWSVLSGAGDAARSRMGMDAVYARLVKHDDALIQLLDPPFDTSDMDPGYIKGYVPGVRENGGQYTHAAIWTAMAFAALGDSQRAWELLTMINPVNHAKTATDVTTYKIEPYVVAADVYAVEPHAGRGGWSWYTGSAGWMYRLIVESLLGLRLEVDKLHFVPCLPADWKSFKLHYRYRETVYHIVVTQTDAADAMQSGAMHVTVDGAERPDATIQLIDDRQDHAVEVKIFAPPTDASSSIK</sequence>
<keyword evidence="2 8" id="KW-0808">Transferase</keyword>
<dbReference type="InterPro" id="IPR037820">
    <property type="entry name" value="GH94N_NdvB"/>
</dbReference>
<dbReference type="PANTHER" id="PTHR37469">
    <property type="entry name" value="CELLOBIONIC ACID PHOSPHORYLASE-RELATED"/>
    <property type="match status" value="1"/>
</dbReference>
<dbReference type="Gene3D" id="1.50.10.140">
    <property type="match status" value="2"/>
</dbReference>
<dbReference type="SUPFAM" id="SSF74650">
    <property type="entry name" value="Galactose mutarotase-like"/>
    <property type="match status" value="2"/>
</dbReference>
<keyword evidence="3" id="KW-0812">Transmembrane</keyword>
<dbReference type="EMBL" id="CABR01000088">
    <property type="protein sequence ID" value="CBI10533.1"/>
    <property type="molecule type" value="Genomic_DNA"/>
</dbReference>
<gene>
    <name evidence="8" type="ORF">CARN7_1315</name>
</gene>
<evidence type="ECO:0000259" key="4">
    <source>
        <dbReference type="Pfam" id="PF03633"/>
    </source>
</evidence>
<keyword evidence="3" id="KW-1133">Transmembrane helix</keyword>
<dbReference type="Pfam" id="PF10091">
    <property type="entry name" value="Glycoamylase"/>
    <property type="match status" value="1"/>
</dbReference>
<dbReference type="InterPro" id="IPR019282">
    <property type="entry name" value="Glycoamylase-like_cons_dom"/>
</dbReference>
<dbReference type="EC" id="2.4.1.20" evidence="8"/>
<keyword evidence="3" id="KW-0472">Membrane</keyword>
<evidence type="ECO:0000313" key="8">
    <source>
        <dbReference type="EMBL" id="CBI10533.1"/>
    </source>
</evidence>
<feature type="domain" description="Glycosyl hydrolase 94 supersandwich" evidence="5">
    <location>
        <begin position="2179"/>
        <end position="2435"/>
    </location>
</feature>
<dbReference type="InterPro" id="IPR037824">
    <property type="entry name" value="GH94N_2_NdvB"/>
</dbReference>
<dbReference type="CDD" id="cd11756">
    <property type="entry name" value="GH94N_ChvB_NdvB_1_like"/>
    <property type="match status" value="1"/>
</dbReference>
<evidence type="ECO:0000259" key="7">
    <source>
        <dbReference type="Pfam" id="PF17167"/>
    </source>
</evidence>
<evidence type="ECO:0000256" key="1">
    <source>
        <dbReference type="ARBA" id="ARBA00022676"/>
    </source>
</evidence>
<dbReference type="InterPro" id="IPR033432">
    <property type="entry name" value="GH94_catalytic"/>
</dbReference>
<dbReference type="Gene3D" id="1.50.10.10">
    <property type="match status" value="1"/>
</dbReference>
<dbReference type="InterPro" id="IPR052047">
    <property type="entry name" value="GH94_Enzymes"/>
</dbReference>
<feature type="domain" description="Glycosyl hydrolase 94 catalytic" evidence="7">
    <location>
        <begin position="2463"/>
        <end position="2887"/>
    </location>
</feature>